<organism evidence="1 2">
    <name type="scientific">Tichowtungia aerotolerans</name>
    <dbReference type="NCBI Taxonomy" id="2697043"/>
    <lineage>
        <taxon>Bacteria</taxon>
        <taxon>Pseudomonadati</taxon>
        <taxon>Kiritimatiellota</taxon>
        <taxon>Tichowtungiia</taxon>
        <taxon>Tichowtungiales</taxon>
        <taxon>Tichowtungiaceae</taxon>
        <taxon>Tichowtungia</taxon>
    </lineage>
</organism>
<gene>
    <name evidence="1" type="ORF">GT409_12060</name>
</gene>
<proteinExistence type="predicted"/>
<dbReference type="Gene3D" id="3.90.1720.10">
    <property type="entry name" value="endopeptidase domain like (from Nostoc punctiforme)"/>
    <property type="match status" value="1"/>
</dbReference>
<dbReference type="AlphaFoldDB" id="A0A6P1M8D0"/>
<dbReference type="KEGG" id="taer:GT409_12060"/>
<dbReference type="InterPro" id="IPR038765">
    <property type="entry name" value="Papain-like_cys_pep_sf"/>
</dbReference>
<dbReference type="Proteomes" id="UP000464954">
    <property type="component" value="Chromosome"/>
</dbReference>
<accession>A0A6P1M8D0</accession>
<sequence length="174" mass="20096">MRILQYEGISRLSQTVRFFTWNRTSHTAIELDDGRVCEAWKSREEDGVRIVDSLHAQHTPGTIVKAYSMPELSSMQAEDFTSWLIQQEGKPYAFWGGITRFVTRHDPQPFDPQSFKIDDYDPDAWFCSCLAFAGLMHVDFKLLDRIPPWRVSPGIINFSPRLKLDEILRTEGAV</sequence>
<name>A0A6P1M8D0_9BACT</name>
<keyword evidence="2" id="KW-1185">Reference proteome</keyword>
<dbReference type="RefSeq" id="WP_160629326.1">
    <property type="nucleotide sequence ID" value="NZ_CP047593.1"/>
</dbReference>
<dbReference type="SUPFAM" id="SSF54001">
    <property type="entry name" value="Cysteine proteinases"/>
    <property type="match status" value="1"/>
</dbReference>
<evidence type="ECO:0000313" key="1">
    <source>
        <dbReference type="EMBL" id="QHI70147.1"/>
    </source>
</evidence>
<dbReference type="EMBL" id="CP047593">
    <property type="protein sequence ID" value="QHI70147.1"/>
    <property type="molecule type" value="Genomic_DNA"/>
</dbReference>
<evidence type="ECO:0000313" key="2">
    <source>
        <dbReference type="Proteomes" id="UP000464954"/>
    </source>
</evidence>
<protein>
    <submittedName>
        <fullName evidence="1">Uncharacterized protein</fullName>
    </submittedName>
</protein>
<reference evidence="1 2" key="1">
    <citation type="submission" date="2020-01" db="EMBL/GenBank/DDBJ databases">
        <title>Ponticoccus aerotolerans gen. nov., sp. nov., an anaerobic bacterium and proposal of Ponticoccusceae fam. nov., Ponticoccusles ord. nov. and Ponticoccuse classis nov. in the phylum Kiritimatiellaeota.</title>
        <authorList>
            <person name="Zhou L.Y."/>
            <person name="Du Z.J."/>
        </authorList>
    </citation>
    <scope>NUCLEOTIDE SEQUENCE [LARGE SCALE GENOMIC DNA]</scope>
    <source>
        <strain evidence="1 2">S-5007</strain>
    </source>
</reference>